<protein>
    <submittedName>
        <fullName evidence="1">Uncharacterized protein</fullName>
    </submittedName>
</protein>
<dbReference type="PANTHER" id="PTHR34418">
    <property type="entry name" value="NUCLEAR PORE COMPLEX PROTEIN NUP214 ISOFORM X1"/>
    <property type="match status" value="1"/>
</dbReference>
<sequence length="125" mass="13915">MAGCVQLTEDGKEENYLIKVIRSQLGEINDGCSELVVQSFCDIYQGLIDDIVPFGSGPYLLLAYLKQCQLAINANMKNTDQHIMLLGWSADEDKSEAVVIDIERENCVPRIELQGTSRFIAIFVA</sequence>
<dbReference type="Proteomes" id="UP000053555">
    <property type="component" value="Unassembled WGS sequence"/>
</dbReference>
<dbReference type="EMBL" id="KN643718">
    <property type="protein sequence ID" value="KHN43775.1"/>
    <property type="molecule type" value="Genomic_DNA"/>
</dbReference>
<gene>
    <name evidence="1" type="ORF">glysoja_045835</name>
</gene>
<accession>A0A0B2SFK7</accession>
<evidence type="ECO:0000313" key="1">
    <source>
        <dbReference type="EMBL" id="KHN43775.1"/>
    </source>
</evidence>
<dbReference type="PANTHER" id="PTHR34418:SF3">
    <property type="entry name" value="NUCLEAR PORE COMPLEX PROTEIN NUP214"/>
    <property type="match status" value="1"/>
</dbReference>
<dbReference type="InterPro" id="IPR044694">
    <property type="entry name" value="NUP214"/>
</dbReference>
<dbReference type="GO" id="GO:0017056">
    <property type="term" value="F:structural constituent of nuclear pore"/>
    <property type="evidence" value="ECO:0007669"/>
    <property type="project" value="InterPro"/>
</dbReference>
<proteinExistence type="predicted"/>
<name>A0A0B2SFK7_GLYSO</name>
<reference evidence="1" key="1">
    <citation type="submission" date="2014-07" db="EMBL/GenBank/DDBJ databases">
        <title>Identification of a novel salt tolerance gene in wild soybean by whole-genome sequencing.</title>
        <authorList>
            <person name="Lam H.-M."/>
            <person name="Qi X."/>
            <person name="Li M.-W."/>
            <person name="Liu X."/>
            <person name="Xie M."/>
            <person name="Ni M."/>
            <person name="Xu X."/>
        </authorList>
    </citation>
    <scope>NUCLEOTIDE SEQUENCE [LARGE SCALE GENOMIC DNA]</scope>
    <source>
        <tissue evidence="1">Root</tissue>
    </source>
</reference>
<organism evidence="1">
    <name type="scientific">Glycine soja</name>
    <name type="common">Wild soybean</name>
    <dbReference type="NCBI Taxonomy" id="3848"/>
    <lineage>
        <taxon>Eukaryota</taxon>
        <taxon>Viridiplantae</taxon>
        <taxon>Streptophyta</taxon>
        <taxon>Embryophyta</taxon>
        <taxon>Tracheophyta</taxon>
        <taxon>Spermatophyta</taxon>
        <taxon>Magnoliopsida</taxon>
        <taxon>eudicotyledons</taxon>
        <taxon>Gunneridae</taxon>
        <taxon>Pentapetalae</taxon>
        <taxon>rosids</taxon>
        <taxon>fabids</taxon>
        <taxon>Fabales</taxon>
        <taxon>Fabaceae</taxon>
        <taxon>Papilionoideae</taxon>
        <taxon>50 kb inversion clade</taxon>
        <taxon>NPAAA clade</taxon>
        <taxon>indigoferoid/millettioid clade</taxon>
        <taxon>Phaseoleae</taxon>
        <taxon>Glycine</taxon>
        <taxon>Glycine subgen. Soja</taxon>
    </lineage>
</organism>
<dbReference type="AlphaFoldDB" id="A0A0B2SFK7"/>
<dbReference type="GO" id="GO:0006405">
    <property type="term" value="P:RNA export from nucleus"/>
    <property type="evidence" value="ECO:0007669"/>
    <property type="project" value="InterPro"/>
</dbReference>